<keyword evidence="3" id="KW-1185">Reference proteome</keyword>
<gene>
    <name evidence="2" type="ORF">SAMN05660464_4413</name>
</gene>
<sequence>MPRVLFHAVHHPHPEHLDALLGAMRRLNEAARGIEGLEEIGAFHDAEGGRVVAISVWSSPEALQAGSARLFAGVGDLPFDRWERRPRELLTLPEVAR</sequence>
<feature type="domain" description="ABM" evidence="1">
    <location>
        <begin position="11"/>
        <end position="65"/>
    </location>
</feature>
<reference evidence="3" key="1">
    <citation type="submission" date="2016-10" db="EMBL/GenBank/DDBJ databases">
        <authorList>
            <person name="Varghese N."/>
            <person name="Submissions S."/>
        </authorList>
    </citation>
    <scope>NUCLEOTIDE SEQUENCE [LARGE SCALE GENOMIC DNA]</scope>
    <source>
        <strain evidence="3">DSM 44208</strain>
    </source>
</reference>
<dbReference type="SUPFAM" id="SSF54909">
    <property type="entry name" value="Dimeric alpha+beta barrel"/>
    <property type="match status" value="1"/>
</dbReference>
<keyword evidence="2" id="KW-0503">Monooxygenase</keyword>
<dbReference type="EMBL" id="FOWQ01000009">
    <property type="protein sequence ID" value="SFP84299.1"/>
    <property type="molecule type" value="Genomic_DNA"/>
</dbReference>
<dbReference type="AlphaFoldDB" id="A0A1I5TML6"/>
<organism evidence="2 3">
    <name type="scientific">Geodermatophilus dictyosporus</name>
    <dbReference type="NCBI Taxonomy" id="1523247"/>
    <lineage>
        <taxon>Bacteria</taxon>
        <taxon>Bacillati</taxon>
        <taxon>Actinomycetota</taxon>
        <taxon>Actinomycetes</taxon>
        <taxon>Geodermatophilales</taxon>
        <taxon>Geodermatophilaceae</taxon>
        <taxon>Geodermatophilus</taxon>
    </lineage>
</organism>
<dbReference type="GO" id="GO:0004497">
    <property type="term" value="F:monooxygenase activity"/>
    <property type="evidence" value="ECO:0007669"/>
    <property type="project" value="UniProtKB-KW"/>
</dbReference>
<name>A0A1I5TML6_9ACTN</name>
<evidence type="ECO:0000313" key="3">
    <source>
        <dbReference type="Proteomes" id="UP000198857"/>
    </source>
</evidence>
<evidence type="ECO:0000259" key="1">
    <source>
        <dbReference type="Pfam" id="PF03992"/>
    </source>
</evidence>
<dbReference type="OrthoDB" id="5147144at2"/>
<proteinExistence type="predicted"/>
<keyword evidence="2" id="KW-0560">Oxidoreductase</keyword>
<dbReference type="InterPro" id="IPR007138">
    <property type="entry name" value="ABM_dom"/>
</dbReference>
<protein>
    <submittedName>
        <fullName evidence="2">Antibiotic biosynthesis monooxygenase</fullName>
    </submittedName>
</protein>
<evidence type="ECO:0000313" key="2">
    <source>
        <dbReference type="EMBL" id="SFP84299.1"/>
    </source>
</evidence>
<dbReference type="RefSeq" id="WP_091114815.1">
    <property type="nucleotide sequence ID" value="NZ_FOWQ01000009.1"/>
</dbReference>
<dbReference type="InterPro" id="IPR011008">
    <property type="entry name" value="Dimeric_a/b-barrel"/>
</dbReference>
<dbReference type="Proteomes" id="UP000198857">
    <property type="component" value="Unassembled WGS sequence"/>
</dbReference>
<accession>A0A1I5TML6</accession>
<dbReference type="STRING" id="1523247.SAMN05660464_4413"/>
<dbReference type="Pfam" id="PF03992">
    <property type="entry name" value="ABM"/>
    <property type="match status" value="1"/>
</dbReference>
<dbReference type="Gene3D" id="3.30.70.100">
    <property type="match status" value="1"/>
</dbReference>